<sequence length="305" mass="33260">MTTTAITHVPYTCALRAVSLNFRYRMIPGKGRSANDIGRREAPDETANVTAIAADARWPPDELTTLNFSTVGYYECLNEHDKLVLSHMPSSSASVYKIYRGHIVYTPGLITKLEHNSNKRISVSSSNNYNNNTILESSPETSAAGAGETTEGPRCVFWKDARTKIPFVGGAGAGRGRYTCFVVRSCVRRAPLLRLFYNERFGFMSCKLLRTEYSGFGYSKANGGKDVAAKGFSLRVSTPSPAATKMTDTRTQQPLAFTAKDMTISHRGGRARSQYNSFVRLTADDGAGRGGRGGVAGGILKYSFI</sequence>
<reference evidence="1 2" key="1">
    <citation type="journal article" date="2019" name="Commun. Biol.">
        <title>The bagworm genome reveals a unique fibroin gene that provides high tensile strength.</title>
        <authorList>
            <person name="Kono N."/>
            <person name="Nakamura H."/>
            <person name="Ohtoshi R."/>
            <person name="Tomita M."/>
            <person name="Numata K."/>
            <person name="Arakawa K."/>
        </authorList>
    </citation>
    <scope>NUCLEOTIDE SEQUENCE [LARGE SCALE GENOMIC DNA]</scope>
</reference>
<proteinExistence type="predicted"/>
<dbReference type="AlphaFoldDB" id="A0A4C1SD08"/>
<keyword evidence="2" id="KW-1185">Reference proteome</keyword>
<name>A0A4C1SD08_EUMVA</name>
<evidence type="ECO:0000313" key="1">
    <source>
        <dbReference type="EMBL" id="GBO98980.1"/>
    </source>
</evidence>
<gene>
    <name evidence="1" type="ORF">EVAR_364_1</name>
</gene>
<dbReference type="EMBL" id="BGZK01000002">
    <property type="protein sequence ID" value="GBO98980.1"/>
    <property type="molecule type" value="Genomic_DNA"/>
</dbReference>
<protein>
    <submittedName>
        <fullName evidence="1">Uncharacterized protein</fullName>
    </submittedName>
</protein>
<evidence type="ECO:0000313" key="2">
    <source>
        <dbReference type="Proteomes" id="UP000299102"/>
    </source>
</evidence>
<comment type="caution">
    <text evidence="1">The sequence shown here is derived from an EMBL/GenBank/DDBJ whole genome shotgun (WGS) entry which is preliminary data.</text>
</comment>
<organism evidence="1 2">
    <name type="scientific">Eumeta variegata</name>
    <name type="common">Bagworm moth</name>
    <name type="synonym">Eumeta japonica</name>
    <dbReference type="NCBI Taxonomy" id="151549"/>
    <lineage>
        <taxon>Eukaryota</taxon>
        <taxon>Metazoa</taxon>
        <taxon>Ecdysozoa</taxon>
        <taxon>Arthropoda</taxon>
        <taxon>Hexapoda</taxon>
        <taxon>Insecta</taxon>
        <taxon>Pterygota</taxon>
        <taxon>Neoptera</taxon>
        <taxon>Endopterygota</taxon>
        <taxon>Lepidoptera</taxon>
        <taxon>Glossata</taxon>
        <taxon>Ditrysia</taxon>
        <taxon>Tineoidea</taxon>
        <taxon>Psychidae</taxon>
        <taxon>Oiketicinae</taxon>
        <taxon>Eumeta</taxon>
    </lineage>
</organism>
<dbReference type="Proteomes" id="UP000299102">
    <property type="component" value="Unassembled WGS sequence"/>
</dbReference>
<accession>A0A4C1SD08</accession>